<organism evidence="1">
    <name type="scientific">gut metagenome</name>
    <dbReference type="NCBI Taxonomy" id="749906"/>
    <lineage>
        <taxon>unclassified sequences</taxon>
        <taxon>metagenomes</taxon>
        <taxon>organismal metagenomes</taxon>
    </lineage>
</organism>
<gene>
    <name evidence="1" type="ORF">EVA_18880</name>
</gene>
<accession>J9FF22</accession>
<comment type="caution">
    <text evidence="1">The sequence shown here is derived from an EMBL/GenBank/DDBJ whole genome shotgun (WGS) entry which is preliminary data.</text>
</comment>
<evidence type="ECO:0000313" key="1">
    <source>
        <dbReference type="EMBL" id="EJW93013.1"/>
    </source>
</evidence>
<proteinExistence type="predicted"/>
<reference evidence="1" key="1">
    <citation type="journal article" date="2012" name="PLoS ONE">
        <title>Gene sets for utilization of primary and secondary nutrition supplies in the distal gut of endangered iberian lynx.</title>
        <authorList>
            <person name="Alcaide M."/>
            <person name="Messina E."/>
            <person name="Richter M."/>
            <person name="Bargiela R."/>
            <person name="Peplies J."/>
            <person name="Huws S.A."/>
            <person name="Newbold C.J."/>
            <person name="Golyshin P.N."/>
            <person name="Simon M.A."/>
            <person name="Lopez G."/>
            <person name="Yakimov M.M."/>
            <person name="Ferrer M."/>
        </authorList>
    </citation>
    <scope>NUCLEOTIDE SEQUENCE</scope>
</reference>
<protein>
    <submittedName>
        <fullName evidence="1">Uncharacterized protein</fullName>
    </submittedName>
</protein>
<feature type="non-terminal residue" evidence="1">
    <location>
        <position position="1"/>
    </location>
</feature>
<name>J9FF22_9ZZZZ</name>
<dbReference type="EMBL" id="AMCI01007205">
    <property type="protein sequence ID" value="EJW93013.1"/>
    <property type="molecule type" value="Genomic_DNA"/>
</dbReference>
<dbReference type="AlphaFoldDB" id="J9FF22"/>
<sequence length="32" mass="3830">IIFFQAQIKALFFTERNFLYKKSIMTIIISGF</sequence>